<name>A0A1B6G5F9_9HEMI</name>
<dbReference type="AlphaFoldDB" id="A0A1B6G5F9"/>
<keyword evidence="1" id="KW-0472">Membrane</keyword>
<proteinExistence type="predicted"/>
<feature type="non-terminal residue" evidence="3">
    <location>
        <position position="1"/>
    </location>
</feature>
<feature type="domain" description="Reverse transcriptase" evidence="2">
    <location>
        <begin position="1"/>
        <end position="191"/>
    </location>
</feature>
<gene>
    <name evidence="3" type="ORF">g.17670</name>
</gene>
<dbReference type="InterPro" id="IPR000477">
    <property type="entry name" value="RT_dom"/>
</dbReference>
<evidence type="ECO:0000313" key="3">
    <source>
        <dbReference type="EMBL" id="JAS57621.1"/>
    </source>
</evidence>
<keyword evidence="1" id="KW-1133">Transmembrane helix</keyword>
<reference evidence="3" key="1">
    <citation type="submission" date="2015-11" db="EMBL/GenBank/DDBJ databases">
        <title>De novo transcriptome assembly of four potential Pierce s Disease insect vectors from Arizona vineyards.</title>
        <authorList>
            <person name="Tassone E.E."/>
        </authorList>
    </citation>
    <scope>NUCLEOTIDE SEQUENCE</scope>
</reference>
<evidence type="ECO:0000259" key="2">
    <source>
        <dbReference type="PROSITE" id="PS50878"/>
    </source>
</evidence>
<feature type="transmembrane region" description="Helical" evidence="1">
    <location>
        <begin position="273"/>
        <end position="294"/>
    </location>
</feature>
<sequence>RQSMSTVDAVETLIRSVLTSFENHASTHTIICDLSKAFDCVPHDILLSKLHFYGVRGVELKLFESYLANRTQRVNTKNSFSDIAKVVSGVPQGSVLGPFLFLILINDLPSSLSCNSVVFADDTTLYYSMPNKDLNNLSLFMSNALEESIHWFKANGLSLNQTKTQHLVFTLSRAHVSHENYSNVNLLGFVLDPSLNWSAHIQKVCARLNRVIYLLRNLRNKLPEPLLKNAYFAFFHSILLYGISVWGGSHHLKSVLLLQKKAIRIMRRASFNAHCKPFFIAEGILTVVNVYIYVCLSKVKENIHSFKLICDNHQHNTRNDYQLQEPFCRLSLTKNWLDSVSLKMFNKLPPCVHQVSFCKFRSSLYNFLVVRPFYDIKEFFELPSREFITAFSSG</sequence>
<feature type="transmembrane region" description="Helical" evidence="1">
    <location>
        <begin position="230"/>
        <end position="252"/>
    </location>
</feature>
<dbReference type="PROSITE" id="PS50878">
    <property type="entry name" value="RT_POL"/>
    <property type="match status" value="1"/>
</dbReference>
<evidence type="ECO:0000256" key="1">
    <source>
        <dbReference type="SAM" id="Phobius"/>
    </source>
</evidence>
<protein>
    <recommendedName>
        <fullName evidence="2">Reverse transcriptase domain-containing protein</fullName>
    </recommendedName>
</protein>
<organism evidence="3">
    <name type="scientific">Cuerna arida</name>
    <dbReference type="NCBI Taxonomy" id="1464854"/>
    <lineage>
        <taxon>Eukaryota</taxon>
        <taxon>Metazoa</taxon>
        <taxon>Ecdysozoa</taxon>
        <taxon>Arthropoda</taxon>
        <taxon>Hexapoda</taxon>
        <taxon>Insecta</taxon>
        <taxon>Pterygota</taxon>
        <taxon>Neoptera</taxon>
        <taxon>Paraneoptera</taxon>
        <taxon>Hemiptera</taxon>
        <taxon>Auchenorrhyncha</taxon>
        <taxon>Membracoidea</taxon>
        <taxon>Cicadellidae</taxon>
        <taxon>Cicadellinae</taxon>
        <taxon>Proconiini</taxon>
        <taxon>Cuerna</taxon>
    </lineage>
</organism>
<dbReference type="PANTHER" id="PTHR33332">
    <property type="entry name" value="REVERSE TRANSCRIPTASE DOMAIN-CONTAINING PROTEIN"/>
    <property type="match status" value="1"/>
</dbReference>
<dbReference type="EMBL" id="GECZ01012148">
    <property type="protein sequence ID" value="JAS57621.1"/>
    <property type="molecule type" value="Transcribed_RNA"/>
</dbReference>
<accession>A0A1B6G5F9</accession>
<dbReference type="Pfam" id="PF00078">
    <property type="entry name" value="RVT_1"/>
    <property type="match status" value="1"/>
</dbReference>
<keyword evidence="1" id="KW-0812">Transmembrane</keyword>